<dbReference type="PRINTS" id="PR00111">
    <property type="entry name" value="ABHYDROLASE"/>
</dbReference>
<organism evidence="10 11">
    <name type="scientific">Hydra vulgaris</name>
    <name type="common">Hydra</name>
    <name type="synonym">Hydra attenuata</name>
    <dbReference type="NCBI Taxonomy" id="6087"/>
    <lineage>
        <taxon>Eukaryota</taxon>
        <taxon>Metazoa</taxon>
        <taxon>Cnidaria</taxon>
        <taxon>Hydrozoa</taxon>
        <taxon>Hydroidolina</taxon>
        <taxon>Anthoathecata</taxon>
        <taxon>Aplanulata</taxon>
        <taxon>Hydridae</taxon>
        <taxon>Hydra</taxon>
    </lineage>
</organism>
<sequence length="306" mass="34579">MYYYVLAVLVLLLSSLWMFPIAVFQFLLRLLVFFSPFKQKSIKLEDGKHCAYVEKGGKKSSKVTVLLLHGFTASYVAYLELGKMFPKSYHVIAVDWLNHGNSTQVKQLVTVEDVVNFIHMFVKETGLLGRKLHIVGHSTGGFVAVHYAIKHPQECASISLLSPLGVLTNVVLELNSFCSPKNNKEFEELLSIVYNGKPKMLPPILMNAARLHRCSMAESHAQVYNGFIKDAKFSTDDMKKISNIPSILIWGDDDRLLPSDVGVKFFKEHSQQTEIHVLKGSGHMFIETDVKKVLDLLNCWFEKNSV</sequence>
<dbReference type="PANTHER" id="PTHR43798:SF5">
    <property type="entry name" value="MONOACYLGLYCEROL LIPASE ABHD6"/>
    <property type="match status" value="1"/>
</dbReference>
<reference evidence="11" key="1">
    <citation type="submission" date="2025-08" db="UniProtKB">
        <authorList>
            <consortium name="RefSeq"/>
        </authorList>
    </citation>
    <scope>IDENTIFICATION</scope>
</reference>
<evidence type="ECO:0000256" key="5">
    <source>
        <dbReference type="ARBA" id="ARBA00046308"/>
    </source>
</evidence>
<keyword evidence="10" id="KW-1185">Reference proteome</keyword>
<dbReference type="Pfam" id="PF00561">
    <property type="entry name" value="Abhydrolase_1"/>
    <property type="match status" value="1"/>
</dbReference>
<dbReference type="SUPFAM" id="SSF53474">
    <property type="entry name" value="alpha/beta-Hydrolases"/>
    <property type="match status" value="1"/>
</dbReference>
<name>A0ABM4CKC9_HYDVU</name>
<feature type="transmembrane region" description="Helical" evidence="8">
    <location>
        <begin position="6"/>
        <end position="34"/>
    </location>
</feature>
<dbReference type="GeneID" id="100214034"/>
<dbReference type="InterPro" id="IPR029058">
    <property type="entry name" value="AB_hydrolase_fold"/>
</dbReference>
<dbReference type="EC" id="3.1.1.23" evidence="2"/>
<keyword evidence="8" id="KW-1133">Transmembrane helix</keyword>
<comment type="catalytic activity">
    <reaction evidence="1">
        <text>Hydrolyzes glycerol monoesters of long-chain fatty acids.</text>
        <dbReference type="EC" id="3.1.1.23"/>
    </reaction>
</comment>
<dbReference type="InterPro" id="IPR050266">
    <property type="entry name" value="AB_hydrolase_sf"/>
</dbReference>
<dbReference type="InterPro" id="IPR000073">
    <property type="entry name" value="AB_hydrolase_1"/>
</dbReference>
<feature type="domain" description="AB hydrolase-1" evidence="9">
    <location>
        <begin position="64"/>
        <end position="288"/>
    </location>
</feature>
<keyword evidence="8" id="KW-0472">Membrane</keyword>
<evidence type="ECO:0000313" key="11">
    <source>
        <dbReference type="RefSeq" id="XP_065662228.1"/>
    </source>
</evidence>
<evidence type="ECO:0000256" key="2">
    <source>
        <dbReference type="ARBA" id="ARBA00013254"/>
    </source>
</evidence>
<proteinExistence type="predicted"/>
<evidence type="ECO:0000259" key="9">
    <source>
        <dbReference type="Pfam" id="PF00561"/>
    </source>
</evidence>
<dbReference type="Proteomes" id="UP001652625">
    <property type="component" value="Chromosome 09"/>
</dbReference>
<evidence type="ECO:0000313" key="10">
    <source>
        <dbReference type="Proteomes" id="UP001652625"/>
    </source>
</evidence>
<evidence type="ECO:0000256" key="3">
    <source>
        <dbReference type="ARBA" id="ARBA00037797"/>
    </source>
</evidence>
<evidence type="ECO:0000256" key="1">
    <source>
        <dbReference type="ARBA" id="ARBA00001613"/>
    </source>
</evidence>
<accession>A0ABM4CKC9</accession>
<dbReference type="PANTHER" id="PTHR43798">
    <property type="entry name" value="MONOACYLGLYCEROL LIPASE"/>
    <property type="match status" value="1"/>
</dbReference>
<evidence type="ECO:0000256" key="6">
    <source>
        <dbReference type="ARBA" id="ARBA00047662"/>
    </source>
</evidence>
<evidence type="ECO:0000256" key="8">
    <source>
        <dbReference type="SAM" id="Phobius"/>
    </source>
</evidence>
<dbReference type="RefSeq" id="XP_065662228.1">
    <property type="nucleotide sequence ID" value="XM_065806156.1"/>
</dbReference>
<gene>
    <name evidence="11" type="primary">LOC100214034</name>
</gene>
<evidence type="ECO:0000256" key="7">
    <source>
        <dbReference type="ARBA" id="ARBA00049568"/>
    </source>
</evidence>
<comment type="subcellular location">
    <subcellularLocation>
        <location evidence="3">Late endosome membrane</location>
        <topology evidence="3">Single-pass type II membrane protein</topology>
    </subcellularLocation>
    <subcellularLocation>
        <location evidence="4">Lysosome membrane</location>
        <topology evidence="4">Single-pass type II membrane protein</topology>
    </subcellularLocation>
    <subcellularLocation>
        <location evidence="5">Mitochondrion membrane</location>
        <topology evidence="5">Single-pass type II membrane protein</topology>
    </subcellularLocation>
</comment>
<comment type="catalytic activity">
    <reaction evidence="6">
        <text>1-dodecanoylglycerol + H2O = dodecanoate + glycerol + H(+)</text>
        <dbReference type="Rhea" id="RHEA:44316"/>
        <dbReference type="ChEBI" id="CHEBI:15377"/>
        <dbReference type="ChEBI" id="CHEBI:15378"/>
        <dbReference type="ChEBI" id="CHEBI:17754"/>
        <dbReference type="ChEBI" id="CHEBI:18262"/>
        <dbReference type="ChEBI" id="CHEBI:75539"/>
    </reaction>
</comment>
<dbReference type="Gene3D" id="3.40.50.1820">
    <property type="entry name" value="alpha/beta hydrolase"/>
    <property type="match status" value="1"/>
</dbReference>
<protein>
    <recommendedName>
        <fullName evidence="2">acylglycerol lipase</fullName>
        <ecNumber evidence="2">3.1.1.23</ecNumber>
    </recommendedName>
</protein>
<keyword evidence="8" id="KW-0812">Transmembrane</keyword>
<comment type="function">
    <text evidence="7">Lipase that preferentially hydrolysis medium-chain saturated monoacylglycerols including 2-arachidonoylglycerol. Through 2-arachidonoylglycerol degradation may regulate endocannabinoid signaling pathways. Also has a lysophosphatidyl lipase activity with a preference for lysophosphatidylglycerol among other lysophospholipids. Also able to degrade bis(monoacylglycero)phosphate (BMP) and constitutes the major enzyme for BMP catabolism. BMP, also known as lysobisphosphatidic acid, is enriched in late endosomes and lysosomes and plays a key role in the formation of intraluminal vesicles and in lipid sorting.</text>
</comment>
<evidence type="ECO:0000256" key="4">
    <source>
        <dbReference type="ARBA" id="ARBA00037874"/>
    </source>
</evidence>